<evidence type="ECO:0000256" key="5">
    <source>
        <dbReference type="ARBA" id="ARBA00023163"/>
    </source>
</evidence>
<organism evidence="10 11">
    <name type="scientific">Sulfobacillus benefaciens</name>
    <dbReference type="NCBI Taxonomy" id="453960"/>
    <lineage>
        <taxon>Bacteria</taxon>
        <taxon>Bacillati</taxon>
        <taxon>Bacillota</taxon>
        <taxon>Clostridia</taxon>
        <taxon>Eubacteriales</taxon>
        <taxon>Clostridiales Family XVII. Incertae Sedis</taxon>
        <taxon>Sulfobacillus</taxon>
    </lineage>
</organism>
<dbReference type="PROSITE" id="PS00622">
    <property type="entry name" value="HTH_LUXR_1"/>
    <property type="match status" value="1"/>
</dbReference>
<dbReference type="InterPro" id="IPR000792">
    <property type="entry name" value="Tscrpt_reg_LuxR_C"/>
</dbReference>
<evidence type="ECO:0000256" key="2">
    <source>
        <dbReference type="ARBA" id="ARBA00022553"/>
    </source>
</evidence>
<comment type="caution">
    <text evidence="10">The sequence shown here is derived from an EMBL/GenBank/DDBJ whole genome shotgun (WGS) entry which is preliminary data.</text>
</comment>
<dbReference type="Pfam" id="PF00072">
    <property type="entry name" value="Response_reg"/>
    <property type="match status" value="1"/>
</dbReference>
<dbReference type="PROSITE" id="PS50110">
    <property type="entry name" value="RESPONSE_REGULATORY"/>
    <property type="match status" value="1"/>
</dbReference>
<dbReference type="InterPro" id="IPR039420">
    <property type="entry name" value="WalR-like"/>
</dbReference>
<dbReference type="SMART" id="SM00448">
    <property type="entry name" value="REC"/>
    <property type="match status" value="1"/>
</dbReference>
<dbReference type="PRINTS" id="PR00038">
    <property type="entry name" value="HTHLUXR"/>
</dbReference>
<keyword evidence="5" id="KW-0804">Transcription</keyword>
<keyword evidence="4 10" id="KW-0238">DNA-binding</keyword>
<comment type="function">
    <text evidence="6">May play the central regulatory role in sporulation. It may be an element of the effector pathway responsible for the activation of sporulation genes in response to nutritional stress. Spo0A may act in concert with spo0H (a sigma factor) to control the expression of some genes that are critical to the sporulation process.</text>
</comment>
<proteinExistence type="predicted"/>
<dbReference type="GO" id="GO:0000160">
    <property type="term" value="P:phosphorelay signal transduction system"/>
    <property type="evidence" value="ECO:0007669"/>
    <property type="project" value="InterPro"/>
</dbReference>
<evidence type="ECO:0000313" key="10">
    <source>
        <dbReference type="EMBL" id="PSR28864.1"/>
    </source>
</evidence>
<dbReference type="PROSITE" id="PS50043">
    <property type="entry name" value="HTH_LUXR_2"/>
    <property type="match status" value="1"/>
</dbReference>
<dbReference type="Gene3D" id="3.40.50.2300">
    <property type="match status" value="1"/>
</dbReference>
<dbReference type="SUPFAM" id="SSF52172">
    <property type="entry name" value="CheY-like"/>
    <property type="match status" value="1"/>
</dbReference>
<dbReference type="InterPro" id="IPR016032">
    <property type="entry name" value="Sig_transdc_resp-reg_C-effctor"/>
</dbReference>
<dbReference type="InterPro" id="IPR001789">
    <property type="entry name" value="Sig_transdc_resp-reg_receiver"/>
</dbReference>
<reference evidence="10 11" key="1">
    <citation type="journal article" date="2014" name="BMC Genomics">
        <title>Comparison of environmental and isolate Sulfobacillus genomes reveals diverse carbon, sulfur, nitrogen, and hydrogen metabolisms.</title>
        <authorList>
            <person name="Justice N.B."/>
            <person name="Norman A."/>
            <person name="Brown C.T."/>
            <person name="Singh A."/>
            <person name="Thomas B.C."/>
            <person name="Banfield J.F."/>
        </authorList>
    </citation>
    <scope>NUCLEOTIDE SEQUENCE [LARGE SCALE GENOMIC DNA]</scope>
    <source>
        <strain evidence="10">AMDSBA1</strain>
    </source>
</reference>
<dbReference type="CDD" id="cd06170">
    <property type="entry name" value="LuxR_C_like"/>
    <property type="match status" value="1"/>
</dbReference>
<evidence type="ECO:0000256" key="1">
    <source>
        <dbReference type="ARBA" id="ARBA00018672"/>
    </source>
</evidence>
<dbReference type="SMART" id="SM00421">
    <property type="entry name" value="HTH_LUXR"/>
    <property type="match status" value="1"/>
</dbReference>
<evidence type="ECO:0000256" key="4">
    <source>
        <dbReference type="ARBA" id="ARBA00023125"/>
    </source>
</evidence>
<feature type="domain" description="HTH luxR-type" evidence="8">
    <location>
        <begin position="138"/>
        <end position="203"/>
    </location>
</feature>
<keyword evidence="3" id="KW-0805">Transcription regulation</keyword>
<dbReference type="PANTHER" id="PTHR43214:SF43">
    <property type="entry name" value="TWO-COMPONENT RESPONSE REGULATOR"/>
    <property type="match status" value="1"/>
</dbReference>
<gene>
    <name evidence="10" type="ORF">C7B43_09280</name>
</gene>
<evidence type="ECO:0000313" key="11">
    <source>
        <dbReference type="Proteomes" id="UP000242699"/>
    </source>
</evidence>
<dbReference type="Proteomes" id="UP000242699">
    <property type="component" value="Unassembled WGS sequence"/>
</dbReference>
<evidence type="ECO:0000256" key="3">
    <source>
        <dbReference type="ARBA" id="ARBA00023015"/>
    </source>
</evidence>
<dbReference type="EMBL" id="PXYT01000018">
    <property type="protein sequence ID" value="PSR28864.1"/>
    <property type="molecule type" value="Genomic_DNA"/>
</dbReference>
<dbReference type="InterPro" id="IPR011006">
    <property type="entry name" value="CheY-like_superfamily"/>
</dbReference>
<dbReference type="InterPro" id="IPR058245">
    <property type="entry name" value="NreC/VraR/RcsB-like_REC"/>
</dbReference>
<evidence type="ECO:0000259" key="9">
    <source>
        <dbReference type="PROSITE" id="PS50110"/>
    </source>
</evidence>
<keyword evidence="2 7" id="KW-0597">Phosphoprotein</keyword>
<dbReference type="CDD" id="cd17535">
    <property type="entry name" value="REC_NarL-like"/>
    <property type="match status" value="1"/>
</dbReference>
<dbReference type="PANTHER" id="PTHR43214">
    <property type="entry name" value="TWO-COMPONENT RESPONSE REGULATOR"/>
    <property type="match status" value="1"/>
</dbReference>
<evidence type="ECO:0000259" key="8">
    <source>
        <dbReference type="PROSITE" id="PS50043"/>
    </source>
</evidence>
<dbReference type="SUPFAM" id="SSF46894">
    <property type="entry name" value="C-terminal effector domain of the bipartite response regulators"/>
    <property type="match status" value="1"/>
</dbReference>
<dbReference type="AlphaFoldDB" id="A0A2T2X2Z1"/>
<evidence type="ECO:0000256" key="7">
    <source>
        <dbReference type="PROSITE-ProRule" id="PRU00169"/>
    </source>
</evidence>
<dbReference type="Pfam" id="PF00196">
    <property type="entry name" value="GerE"/>
    <property type="match status" value="1"/>
</dbReference>
<dbReference type="GO" id="GO:0006355">
    <property type="term" value="P:regulation of DNA-templated transcription"/>
    <property type="evidence" value="ECO:0007669"/>
    <property type="project" value="InterPro"/>
</dbReference>
<protein>
    <recommendedName>
        <fullName evidence="1">Stage 0 sporulation protein A homolog</fullName>
    </recommendedName>
</protein>
<feature type="domain" description="Response regulatory" evidence="9">
    <location>
        <begin position="1"/>
        <end position="115"/>
    </location>
</feature>
<name>A0A2T2X2Z1_9FIRM</name>
<feature type="modified residue" description="4-aspartylphosphate" evidence="7">
    <location>
        <position position="50"/>
    </location>
</feature>
<evidence type="ECO:0000256" key="6">
    <source>
        <dbReference type="ARBA" id="ARBA00024867"/>
    </source>
</evidence>
<dbReference type="GO" id="GO:0003677">
    <property type="term" value="F:DNA binding"/>
    <property type="evidence" value="ECO:0007669"/>
    <property type="project" value="UniProtKB-KW"/>
</dbReference>
<accession>A0A2T2X2Z1</accession>
<sequence>MLVDDHALFRSGMASLLAGRPDMEVVGEAQTGEEAVRLAEELMPDLILMDINMPGDGGLEATRIIKEQMPYVRIVVLTASDENDLLFEAVKAGAQGYLLKHLDPEQFLEELSAQIRGEASISGDVALKIIRAFSTQDVERQQTQLTGRELEVLKLVGEGYSNRDIASRLFISENTVKNHLRNILQKLHFENRVQAAAYAIRRGIVDPHKS</sequence>